<protein>
    <submittedName>
        <fullName evidence="11">TRAP-type C4-dicarboxylate transport system, small permease component</fullName>
    </submittedName>
</protein>
<evidence type="ECO:0000256" key="8">
    <source>
        <dbReference type="ARBA" id="ARBA00038436"/>
    </source>
</evidence>
<dbReference type="PANTHER" id="PTHR35011">
    <property type="entry name" value="2,3-DIKETO-L-GULONATE TRAP TRANSPORTER SMALL PERMEASE PROTEIN YIAM"/>
    <property type="match status" value="1"/>
</dbReference>
<dbReference type="GO" id="GO:0005886">
    <property type="term" value="C:plasma membrane"/>
    <property type="evidence" value="ECO:0007669"/>
    <property type="project" value="UniProtKB-SubCell"/>
</dbReference>
<comment type="similarity">
    <text evidence="8">Belongs to the TRAP transporter small permease family.</text>
</comment>
<dbReference type="GO" id="GO:0015740">
    <property type="term" value="P:C4-dicarboxylate transport"/>
    <property type="evidence" value="ECO:0007669"/>
    <property type="project" value="TreeGrafter"/>
</dbReference>
<comment type="subcellular location">
    <subcellularLocation>
        <location evidence="1">Cell inner membrane</location>
        <topology evidence="1">Multi-pass membrane protein</topology>
    </subcellularLocation>
</comment>
<evidence type="ECO:0000259" key="10">
    <source>
        <dbReference type="Pfam" id="PF04290"/>
    </source>
</evidence>
<keyword evidence="4" id="KW-0997">Cell inner membrane</keyword>
<evidence type="ECO:0000313" key="12">
    <source>
        <dbReference type="Proteomes" id="UP000199163"/>
    </source>
</evidence>
<keyword evidence="12" id="KW-1185">Reference proteome</keyword>
<dbReference type="RefSeq" id="WP_091276828.1">
    <property type="nucleotide sequence ID" value="NZ_FNDK01000041.1"/>
</dbReference>
<evidence type="ECO:0000256" key="5">
    <source>
        <dbReference type="ARBA" id="ARBA00022692"/>
    </source>
</evidence>
<evidence type="ECO:0000256" key="3">
    <source>
        <dbReference type="ARBA" id="ARBA00022475"/>
    </source>
</evidence>
<dbReference type="OrthoDB" id="2085311at2"/>
<feature type="transmembrane region" description="Helical" evidence="9">
    <location>
        <begin position="130"/>
        <end position="150"/>
    </location>
</feature>
<feature type="transmembrane region" description="Helical" evidence="9">
    <location>
        <begin position="14"/>
        <end position="38"/>
    </location>
</feature>
<dbReference type="Pfam" id="PF04290">
    <property type="entry name" value="DctQ"/>
    <property type="match status" value="1"/>
</dbReference>
<accession>A0A1G8K4K5</accession>
<reference evidence="11 12" key="1">
    <citation type="submission" date="2016-10" db="EMBL/GenBank/DDBJ databases">
        <authorList>
            <person name="de Groot N.N."/>
        </authorList>
    </citation>
    <scope>NUCLEOTIDE SEQUENCE [LARGE SCALE GENOMIC DNA]</scope>
    <source>
        <strain evidence="11 12">DSM 21632</strain>
    </source>
</reference>
<keyword evidence="3" id="KW-1003">Cell membrane</keyword>
<dbReference type="Proteomes" id="UP000199163">
    <property type="component" value="Unassembled WGS sequence"/>
</dbReference>
<evidence type="ECO:0000256" key="4">
    <source>
        <dbReference type="ARBA" id="ARBA00022519"/>
    </source>
</evidence>
<dbReference type="PANTHER" id="PTHR35011:SF2">
    <property type="entry name" value="2,3-DIKETO-L-GULONATE TRAP TRANSPORTER SMALL PERMEASE PROTEIN YIAM"/>
    <property type="match status" value="1"/>
</dbReference>
<evidence type="ECO:0000256" key="6">
    <source>
        <dbReference type="ARBA" id="ARBA00022989"/>
    </source>
</evidence>
<evidence type="ECO:0000313" key="11">
    <source>
        <dbReference type="EMBL" id="SDI38279.1"/>
    </source>
</evidence>
<keyword evidence="7 9" id="KW-0472">Membrane</keyword>
<dbReference type="STRING" id="568899.SAMN05192534_14110"/>
<evidence type="ECO:0000256" key="7">
    <source>
        <dbReference type="ARBA" id="ARBA00023136"/>
    </source>
</evidence>
<feature type="transmembrane region" description="Helical" evidence="9">
    <location>
        <begin position="50"/>
        <end position="68"/>
    </location>
</feature>
<name>A0A1G8K4K5_9BACI</name>
<evidence type="ECO:0000256" key="2">
    <source>
        <dbReference type="ARBA" id="ARBA00022448"/>
    </source>
</evidence>
<organism evidence="11 12">
    <name type="scientific">Alteribacillus persepolensis</name>
    <dbReference type="NCBI Taxonomy" id="568899"/>
    <lineage>
        <taxon>Bacteria</taxon>
        <taxon>Bacillati</taxon>
        <taxon>Bacillota</taxon>
        <taxon>Bacilli</taxon>
        <taxon>Bacillales</taxon>
        <taxon>Bacillaceae</taxon>
        <taxon>Alteribacillus</taxon>
    </lineage>
</organism>
<gene>
    <name evidence="11" type="ORF">SAMN05192534_14110</name>
</gene>
<evidence type="ECO:0000256" key="9">
    <source>
        <dbReference type="SAM" id="Phobius"/>
    </source>
</evidence>
<feature type="transmembrane region" description="Helical" evidence="9">
    <location>
        <begin position="89"/>
        <end position="110"/>
    </location>
</feature>
<dbReference type="AlphaFoldDB" id="A0A1G8K4K5"/>
<keyword evidence="6 9" id="KW-1133">Transmembrane helix</keyword>
<sequence>MSSIGKALNKIENIMAALGCILLLFITVLVCVEVFSRYFFDYSFIWVNEITEYSLLYITCLGGAWLLRKSGHITIDIIDFVPSEILHRIIQIFVPIAGIIVSGIITWYGILTTVDLYERNVTSVTTLATPQVYIYVVIPVSFFVIMLEFIRMLYFAVVSKSVNNGGGLF</sequence>
<proteinExistence type="inferred from homology"/>
<keyword evidence="2" id="KW-0813">Transport</keyword>
<dbReference type="GO" id="GO:0022857">
    <property type="term" value="F:transmembrane transporter activity"/>
    <property type="evidence" value="ECO:0007669"/>
    <property type="project" value="TreeGrafter"/>
</dbReference>
<dbReference type="InterPro" id="IPR007387">
    <property type="entry name" value="TRAP_DctQ"/>
</dbReference>
<feature type="domain" description="Tripartite ATP-independent periplasmic transporters DctQ component" evidence="10">
    <location>
        <begin position="26"/>
        <end position="154"/>
    </location>
</feature>
<keyword evidence="5 9" id="KW-0812">Transmembrane</keyword>
<dbReference type="InterPro" id="IPR055348">
    <property type="entry name" value="DctQ"/>
</dbReference>
<evidence type="ECO:0000256" key="1">
    <source>
        <dbReference type="ARBA" id="ARBA00004429"/>
    </source>
</evidence>
<dbReference type="EMBL" id="FNDK01000041">
    <property type="protein sequence ID" value="SDI38279.1"/>
    <property type="molecule type" value="Genomic_DNA"/>
</dbReference>